<dbReference type="InterPro" id="IPR043529">
    <property type="entry name" value="ALPK1"/>
</dbReference>
<proteinExistence type="predicted"/>
<dbReference type="Gene3D" id="3.20.200.10">
    <property type="entry name" value="MHCK/EF2 kinase"/>
    <property type="match status" value="1"/>
</dbReference>
<keyword evidence="1" id="KW-0723">Serine/threonine-protein kinase</keyword>
<dbReference type="GeneTree" id="ENSGT00940000159753"/>
<dbReference type="GO" id="GO:0045087">
    <property type="term" value="P:innate immune response"/>
    <property type="evidence" value="ECO:0007669"/>
    <property type="project" value="TreeGrafter"/>
</dbReference>
<evidence type="ECO:0000256" key="4">
    <source>
        <dbReference type="SAM" id="MobiDB-lite"/>
    </source>
</evidence>
<evidence type="ECO:0000313" key="6">
    <source>
        <dbReference type="Ensembl" id="ENSDCDP00010004275.1"/>
    </source>
</evidence>
<reference evidence="6 7" key="1">
    <citation type="submission" date="2020-06" db="EMBL/GenBank/DDBJ databases">
        <authorList>
            <consortium name="Wellcome Sanger Institute Data Sharing"/>
        </authorList>
    </citation>
    <scope>NUCLEOTIDE SEQUENCE [LARGE SCALE GENOMIC DNA]</scope>
</reference>
<feature type="compositionally biased region" description="Low complexity" evidence="4">
    <location>
        <begin position="527"/>
        <end position="538"/>
    </location>
</feature>
<feature type="region of interest" description="Disordered" evidence="4">
    <location>
        <begin position="713"/>
        <end position="746"/>
    </location>
</feature>
<dbReference type="PANTHER" id="PTHR46747">
    <property type="entry name" value="ALPHA-PROTEIN KINASE 1"/>
    <property type="match status" value="1"/>
</dbReference>
<dbReference type="PANTHER" id="PTHR46747:SF1">
    <property type="entry name" value="ALPHA-PROTEIN KINASE 1"/>
    <property type="match status" value="1"/>
</dbReference>
<dbReference type="InterPro" id="IPR011009">
    <property type="entry name" value="Kinase-like_dom_sf"/>
</dbReference>
<gene>
    <name evidence="6" type="primary">ALPK1</name>
</gene>
<keyword evidence="7" id="KW-1185">Reference proteome</keyword>
<dbReference type="SUPFAM" id="SSF56112">
    <property type="entry name" value="Protein kinase-like (PK-like)"/>
    <property type="match status" value="1"/>
</dbReference>
<accession>A0AAY4A8C2</accession>
<organism evidence="6 7">
    <name type="scientific">Denticeps clupeoides</name>
    <name type="common">denticle herring</name>
    <dbReference type="NCBI Taxonomy" id="299321"/>
    <lineage>
        <taxon>Eukaryota</taxon>
        <taxon>Metazoa</taxon>
        <taxon>Chordata</taxon>
        <taxon>Craniata</taxon>
        <taxon>Vertebrata</taxon>
        <taxon>Euteleostomi</taxon>
        <taxon>Actinopterygii</taxon>
        <taxon>Neopterygii</taxon>
        <taxon>Teleostei</taxon>
        <taxon>Clupei</taxon>
        <taxon>Clupeiformes</taxon>
        <taxon>Denticipitoidei</taxon>
        <taxon>Denticipitidae</taxon>
        <taxon>Denticeps</taxon>
    </lineage>
</organism>
<dbReference type="PROSITE" id="PS51158">
    <property type="entry name" value="ALPHA_KINASE"/>
    <property type="match status" value="1"/>
</dbReference>
<dbReference type="GO" id="GO:0048029">
    <property type="term" value="F:monosaccharide binding"/>
    <property type="evidence" value="ECO:0007669"/>
    <property type="project" value="TreeGrafter"/>
</dbReference>
<keyword evidence="3" id="KW-0418">Kinase</keyword>
<keyword evidence="2" id="KW-0808">Transferase</keyword>
<feature type="region of interest" description="Disordered" evidence="4">
    <location>
        <begin position="769"/>
        <end position="803"/>
    </location>
</feature>
<dbReference type="Pfam" id="PF02816">
    <property type="entry name" value="Alpha_kinase"/>
    <property type="match status" value="1"/>
</dbReference>
<evidence type="ECO:0000259" key="5">
    <source>
        <dbReference type="PROSITE" id="PS51158"/>
    </source>
</evidence>
<name>A0AAY4A8C2_9TELE</name>
<evidence type="ECO:0000256" key="2">
    <source>
        <dbReference type="ARBA" id="ARBA00022679"/>
    </source>
</evidence>
<feature type="compositionally biased region" description="Basic and acidic residues" evidence="4">
    <location>
        <begin position="722"/>
        <end position="745"/>
    </location>
</feature>
<reference evidence="6" key="2">
    <citation type="submission" date="2025-08" db="UniProtKB">
        <authorList>
            <consortium name="Ensembl"/>
        </authorList>
    </citation>
    <scope>IDENTIFICATION</scope>
</reference>
<dbReference type="GO" id="GO:0004674">
    <property type="term" value="F:protein serine/threonine kinase activity"/>
    <property type="evidence" value="ECO:0007669"/>
    <property type="project" value="UniProtKB-KW"/>
</dbReference>
<dbReference type="GO" id="GO:0005524">
    <property type="term" value="F:ATP binding"/>
    <property type="evidence" value="ECO:0007669"/>
    <property type="project" value="InterPro"/>
</dbReference>
<dbReference type="Ensembl" id="ENSDCDT00010004429.1">
    <property type="protein sequence ID" value="ENSDCDP00010004275.1"/>
    <property type="gene ID" value="ENSDCDG00010001886.1"/>
</dbReference>
<feature type="compositionally biased region" description="Polar residues" evidence="4">
    <location>
        <begin position="772"/>
        <end position="782"/>
    </location>
</feature>
<dbReference type="InterPro" id="IPR004166">
    <property type="entry name" value="a-kinase_dom"/>
</dbReference>
<evidence type="ECO:0000256" key="3">
    <source>
        <dbReference type="ARBA" id="ARBA00022777"/>
    </source>
</evidence>
<dbReference type="AlphaFoldDB" id="A0AAY4A8C2"/>
<dbReference type="Proteomes" id="UP000694580">
    <property type="component" value="Chromosome 1"/>
</dbReference>
<protein>
    <recommendedName>
        <fullName evidence="5">Alpha-type protein kinase domain-containing protein</fullName>
    </recommendedName>
</protein>
<sequence length="1161" mass="129636">MKGQEVADVLQECYNVVKAGRVDITGDSQGQFTRCREALPDKLNVLLKEAVEMKWPFVPEKWQYKHTVTPTDKVNLKDLISENLPQLLAFLRVSLLAGETLWAASVIFLVDRFLYWTDDSHRLLRIAKKLHQHYPDTPIAPQVIIRQARLYFSSGKLQKAEYILGSLINNNGSTGCWQYHSDSDRTLVQAVGMQIRGQVLQKLGLWFEAAELICVSLIGFYALPQPDRKCFLGQIKHRLLSAAEAAKMAVVYSQYGSLFVLTNVVTQGTCLQSYSFSEQCPSSQKRDFLLLSKEAFEIGLLTKTEHDPVTSKQELLTFLKAAYCLTVTHKWLGASTGVVAAATRACNEAATIFYKYSNGVSGERDTLCKQIMCLVQNVKSVLNVQPFLSSDPGSFIPDSYRAIEDRSVSFTMESFSRSILRFQQHHKAVCKAFDVTCHKLQGREFESSSGPCITAFRTVTDTFKTECFSDSHVHQGFPVIPQKGQNREHLPTLGNENLPEINSHMNTLASDCKDEPKKTDRHKNPKSSGSLSSSLGSSWHEVSFSPPKSSQNIKREINRTENPEVLVDSQCPTDLSEDNICVGPTIPYPEKINPSAQIATYKPPSNICKEWELCTILDTEDEPHRLPGSDKILSVPSVKEAEGKRTELVLSSCSLGSGLDSSWQQICFREAKKSNDDMNNIPGELVDPSCPTDFGEDDTALRLEALRLGSSAASMARTGRTGNREIDGRTESSSERPKDEVDGSQHVKIICDQSLETIDDEPEMLHWIPEGPSSNSQVETRTSTSSISSSFGSQSSWQKVSPCDSRSPVVIADRGTLNTSVPPGHGAKYPNPVQGICESSSVLDPLPKRLESKESSKSSLGGYTSPERQPSCSKCFSQFMMGAGVLDDVLTGHDYERLLSGVCHDCLSCRLPRKKLEPISHNRTYGALLLKYSRATSLWTARETNVFIGECMQKGSQRKAFQVQFLHQEEILGSYVGKEYFKFIAEIQDHLNDVERQMTAQHYVTEFNKRLYDKDVTAQIFFIPSEVLLILEGDVIAGCVTVEPYMLGKFAKITNNTKEVVSKYKASEYGIAFGHFTYEFSNFKEVVVDLQGWITANGKGLTYLTDPQIHTLCKPYNRTSNFHQRGINLFLEEQHGPECNDICRLLGLEMLNMPKASVRLT</sequence>
<dbReference type="GO" id="GO:0005929">
    <property type="term" value="C:cilium"/>
    <property type="evidence" value="ECO:0007669"/>
    <property type="project" value="TreeGrafter"/>
</dbReference>
<reference evidence="6" key="3">
    <citation type="submission" date="2025-09" db="UniProtKB">
        <authorList>
            <consortium name="Ensembl"/>
        </authorList>
    </citation>
    <scope>IDENTIFICATION</scope>
</reference>
<feature type="compositionally biased region" description="Low complexity" evidence="4">
    <location>
        <begin position="783"/>
        <end position="796"/>
    </location>
</feature>
<feature type="domain" description="Alpha-type protein kinase" evidence="5">
    <location>
        <begin position="931"/>
        <end position="1151"/>
    </location>
</feature>
<dbReference type="SMART" id="SM00811">
    <property type="entry name" value="Alpha_kinase"/>
    <property type="match status" value="1"/>
</dbReference>
<evidence type="ECO:0000313" key="7">
    <source>
        <dbReference type="Proteomes" id="UP000694580"/>
    </source>
</evidence>
<dbReference type="GO" id="GO:0002753">
    <property type="term" value="P:cytoplasmic pattern recognition receptor signaling pathway"/>
    <property type="evidence" value="ECO:0007669"/>
    <property type="project" value="TreeGrafter"/>
</dbReference>
<evidence type="ECO:0000256" key="1">
    <source>
        <dbReference type="ARBA" id="ARBA00022527"/>
    </source>
</evidence>
<feature type="region of interest" description="Disordered" evidence="4">
    <location>
        <begin position="478"/>
        <end position="561"/>
    </location>
</feature>
<feature type="region of interest" description="Disordered" evidence="4">
    <location>
        <begin position="850"/>
        <end position="870"/>
    </location>
</feature>